<keyword evidence="2 7" id="KW-0689">Ribosomal protein</keyword>
<evidence type="ECO:0000256" key="5">
    <source>
        <dbReference type="ARBA" id="ARBA00035413"/>
    </source>
</evidence>
<dbReference type="InterPro" id="IPR036373">
    <property type="entry name" value="Ribosomal_bL17_sf"/>
</dbReference>
<evidence type="ECO:0000256" key="3">
    <source>
        <dbReference type="ARBA" id="ARBA00023274"/>
    </source>
</evidence>
<dbReference type="GO" id="GO:0006412">
    <property type="term" value="P:translation"/>
    <property type="evidence" value="ECO:0007669"/>
    <property type="project" value="InterPro"/>
</dbReference>
<dbReference type="FunFam" id="3.90.1030.10:FF:000009">
    <property type="entry name" value="39S ribosomal protein L17, mitochondrial"/>
    <property type="match status" value="1"/>
</dbReference>
<dbReference type="Proteomes" id="UP000694867">
    <property type="component" value="Unplaced"/>
</dbReference>
<accession>A0AAJ6QUU3</accession>
<protein>
    <recommendedName>
        <fullName evidence="4">Large ribosomal subunit protein bL17m</fullName>
    </recommendedName>
    <alternativeName>
        <fullName evidence="5">39S ribosomal protein L17, mitochondrial</fullName>
    </alternativeName>
</protein>
<dbReference type="Gene3D" id="3.90.1030.10">
    <property type="entry name" value="Ribosomal protein L17"/>
    <property type="match status" value="1"/>
</dbReference>
<sequence length="174" mass="19883">MAIPPLKIAHRIRPKSMKLRCIQEAPGRVEKLRVMLGGLIRHERIELNSHRAAETRDYAERLIQDAVLYGPHHKRSMEMASFWLKEKELVHKLFKVIAPRLENETRGFTKIWVLADPEKTSYEPGGLPGVHYKNDWVALEIKNNPLPPIRPNPTPHRSLYIPNLLLAAAAASIA</sequence>
<keyword evidence="3" id="KW-0687">Ribonucleoprotein</keyword>
<evidence type="ECO:0000256" key="4">
    <source>
        <dbReference type="ARBA" id="ARBA00035290"/>
    </source>
</evidence>
<dbReference type="PANTHER" id="PTHR14413:SF16">
    <property type="entry name" value="LARGE RIBOSOMAL SUBUNIT PROTEIN BL17M"/>
    <property type="match status" value="1"/>
</dbReference>
<dbReference type="InterPro" id="IPR000456">
    <property type="entry name" value="Ribosomal_bL17"/>
</dbReference>
<dbReference type="AlphaFoldDB" id="A0AAJ6QUU3"/>
<dbReference type="KEGG" id="goe:100902026"/>
<name>A0AAJ6QUU3_9ACAR</name>
<evidence type="ECO:0000256" key="1">
    <source>
        <dbReference type="ARBA" id="ARBA00008777"/>
    </source>
</evidence>
<proteinExistence type="inferred from homology"/>
<dbReference type="GO" id="GO:0005762">
    <property type="term" value="C:mitochondrial large ribosomal subunit"/>
    <property type="evidence" value="ECO:0007669"/>
    <property type="project" value="TreeGrafter"/>
</dbReference>
<dbReference type="SUPFAM" id="SSF64263">
    <property type="entry name" value="Prokaryotic ribosomal protein L17"/>
    <property type="match status" value="1"/>
</dbReference>
<reference evidence="7" key="1">
    <citation type="submission" date="2025-08" db="UniProtKB">
        <authorList>
            <consortium name="RefSeq"/>
        </authorList>
    </citation>
    <scope>IDENTIFICATION</scope>
</reference>
<dbReference type="GeneID" id="100902026"/>
<comment type="similarity">
    <text evidence="1">Belongs to the bacterial ribosomal protein bL17 family.</text>
</comment>
<dbReference type="CTD" id="63875"/>
<dbReference type="RefSeq" id="XP_003744748.1">
    <property type="nucleotide sequence ID" value="XM_003744700.2"/>
</dbReference>
<organism evidence="6 7">
    <name type="scientific">Galendromus occidentalis</name>
    <name type="common">western predatory mite</name>
    <dbReference type="NCBI Taxonomy" id="34638"/>
    <lineage>
        <taxon>Eukaryota</taxon>
        <taxon>Metazoa</taxon>
        <taxon>Ecdysozoa</taxon>
        <taxon>Arthropoda</taxon>
        <taxon>Chelicerata</taxon>
        <taxon>Arachnida</taxon>
        <taxon>Acari</taxon>
        <taxon>Parasitiformes</taxon>
        <taxon>Mesostigmata</taxon>
        <taxon>Gamasina</taxon>
        <taxon>Phytoseioidea</taxon>
        <taxon>Phytoseiidae</taxon>
        <taxon>Typhlodrominae</taxon>
        <taxon>Galendromus</taxon>
    </lineage>
</organism>
<dbReference type="Pfam" id="PF01196">
    <property type="entry name" value="Ribosomal_L17"/>
    <property type="match status" value="1"/>
</dbReference>
<dbReference type="GO" id="GO:0003735">
    <property type="term" value="F:structural constituent of ribosome"/>
    <property type="evidence" value="ECO:0007669"/>
    <property type="project" value="InterPro"/>
</dbReference>
<evidence type="ECO:0000313" key="6">
    <source>
        <dbReference type="Proteomes" id="UP000694867"/>
    </source>
</evidence>
<gene>
    <name evidence="7" type="primary">LOC100902026</name>
</gene>
<evidence type="ECO:0000256" key="2">
    <source>
        <dbReference type="ARBA" id="ARBA00022980"/>
    </source>
</evidence>
<keyword evidence="6" id="KW-1185">Reference proteome</keyword>
<evidence type="ECO:0000313" key="7">
    <source>
        <dbReference type="RefSeq" id="XP_003744748.1"/>
    </source>
</evidence>
<dbReference type="PANTHER" id="PTHR14413">
    <property type="entry name" value="RIBOSOMAL PROTEIN L17"/>
    <property type="match status" value="1"/>
</dbReference>